<dbReference type="GO" id="GO:0009236">
    <property type="term" value="P:cobalamin biosynthetic process"/>
    <property type="evidence" value="ECO:0007669"/>
    <property type="project" value="UniProtKB-UniRule"/>
</dbReference>
<feature type="active site" evidence="4">
    <location>
        <position position="448"/>
    </location>
</feature>
<name>A0A8J2VI45_9BACL</name>
<dbReference type="CDD" id="cd05389">
    <property type="entry name" value="CobQ_N"/>
    <property type="match status" value="1"/>
</dbReference>
<dbReference type="InterPro" id="IPR004459">
    <property type="entry name" value="CobQ_synth"/>
</dbReference>
<evidence type="ECO:0000256" key="3">
    <source>
        <dbReference type="ARBA" id="ARBA00022962"/>
    </source>
</evidence>
<dbReference type="RefSeq" id="WP_188647128.1">
    <property type="nucleotide sequence ID" value="NZ_BMHQ01000004.1"/>
</dbReference>
<dbReference type="NCBIfam" id="TIGR00313">
    <property type="entry name" value="cobQ"/>
    <property type="match status" value="1"/>
</dbReference>
<dbReference type="Proteomes" id="UP000625210">
    <property type="component" value="Unassembled WGS sequence"/>
</dbReference>
<dbReference type="SUPFAM" id="SSF52540">
    <property type="entry name" value="P-loop containing nucleoside triphosphate hydrolases"/>
    <property type="match status" value="1"/>
</dbReference>
<comment type="similarity">
    <text evidence="4">Belongs to the CobB/CobQ family. CobQ subfamily.</text>
</comment>
<evidence type="ECO:0000259" key="6">
    <source>
        <dbReference type="Pfam" id="PF07685"/>
    </source>
</evidence>
<comment type="pathway">
    <text evidence="1 4">Cofactor biosynthesis; adenosylcobalamin biosynthesis.</text>
</comment>
<dbReference type="CDD" id="cd01750">
    <property type="entry name" value="GATase1_CobQ"/>
    <property type="match status" value="1"/>
</dbReference>
<reference evidence="7" key="2">
    <citation type="submission" date="2020-09" db="EMBL/GenBank/DDBJ databases">
        <authorList>
            <person name="Sun Q."/>
            <person name="Zhou Y."/>
        </authorList>
    </citation>
    <scope>NUCLEOTIDE SEQUENCE</scope>
    <source>
        <strain evidence="7">CGMCC 1.15179</strain>
    </source>
</reference>
<evidence type="ECO:0000313" key="8">
    <source>
        <dbReference type="Proteomes" id="UP000625210"/>
    </source>
</evidence>
<dbReference type="NCBIfam" id="NF001989">
    <property type="entry name" value="PRK00784.1"/>
    <property type="match status" value="1"/>
</dbReference>
<dbReference type="SUPFAM" id="SSF52317">
    <property type="entry name" value="Class I glutamine amidotransferase-like"/>
    <property type="match status" value="1"/>
</dbReference>
<dbReference type="GO" id="GO:0015420">
    <property type="term" value="F:ABC-type vitamin B12 transporter activity"/>
    <property type="evidence" value="ECO:0007669"/>
    <property type="project" value="UniProtKB-UniRule"/>
</dbReference>
<evidence type="ECO:0000256" key="1">
    <source>
        <dbReference type="ARBA" id="ARBA00004953"/>
    </source>
</evidence>
<comment type="caution">
    <text evidence="7">The sequence shown here is derived from an EMBL/GenBank/DDBJ whole genome shotgun (WGS) entry which is preliminary data.</text>
</comment>
<keyword evidence="2 4" id="KW-0169">Cobalamin biosynthesis</keyword>
<dbReference type="Pfam" id="PF07685">
    <property type="entry name" value="GATase_3"/>
    <property type="match status" value="1"/>
</dbReference>
<dbReference type="Pfam" id="PF01656">
    <property type="entry name" value="CbiA"/>
    <property type="match status" value="1"/>
</dbReference>
<evidence type="ECO:0000256" key="2">
    <source>
        <dbReference type="ARBA" id="ARBA00022573"/>
    </source>
</evidence>
<dbReference type="InterPro" id="IPR047045">
    <property type="entry name" value="CobQ_N"/>
</dbReference>
<dbReference type="EMBL" id="BMHQ01000004">
    <property type="protein sequence ID" value="GGE13212.1"/>
    <property type="molecule type" value="Genomic_DNA"/>
</dbReference>
<comment type="function">
    <text evidence="4">Catalyzes amidations at positions B, D, E, and G on adenosylcobyrinic A,C-diamide. NH(2) groups are provided by glutamine, and one molecule of ATP is hydrogenolyzed for each amidation.</text>
</comment>
<feature type="domain" description="CobQ/CobB/MinD/ParA nucleotide binding" evidence="5">
    <location>
        <begin position="5"/>
        <end position="230"/>
    </location>
</feature>
<keyword evidence="3 4" id="KW-0315">Glutamine amidotransferase</keyword>
<dbReference type="InterPro" id="IPR029062">
    <property type="entry name" value="Class_I_gatase-like"/>
</dbReference>
<feature type="domain" description="CobB/CobQ-like glutamine amidotransferase" evidence="6">
    <location>
        <begin position="257"/>
        <end position="456"/>
    </location>
</feature>
<evidence type="ECO:0000313" key="7">
    <source>
        <dbReference type="EMBL" id="GGE13212.1"/>
    </source>
</evidence>
<dbReference type="InterPro" id="IPR002586">
    <property type="entry name" value="CobQ/CobB/MinD/ParA_Nub-bd_dom"/>
</dbReference>
<reference evidence="7" key="1">
    <citation type="journal article" date="2014" name="Int. J. Syst. Evol. Microbiol.">
        <title>Complete genome sequence of Corynebacterium casei LMG S-19264T (=DSM 44701T), isolated from a smear-ripened cheese.</title>
        <authorList>
            <consortium name="US DOE Joint Genome Institute (JGI-PGF)"/>
            <person name="Walter F."/>
            <person name="Albersmeier A."/>
            <person name="Kalinowski J."/>
            <person name="Ruckert C."/>
        </authorList>
    </citation>
    <scope>NUCLEOTIDE SEQUENCE</scope>
    <source>
        <strain evidence="7">CGMCC 1.15179</strain>
    </source>
</reference>
<dbReference type="UniPathway" id="UPA00148"/>
<dbReference type="Gene3D" id="3.40.50.880">
    <property type="match status" value="1"/>
</dbReference>
<proteinExistence type="inferred from homology"/>
<protein>
    <recommendedName>
        <fullName evidence="4">Cobyric acid synthase</fullName>
    </recommendedName>
</protein>
<evidence type="ECO:0000259" key="5">
    <source>
        <dbReference type="Pfam" id="PF01656"/>
    </source>
</evidence>
<dbReference type="InterPro" id="IPR033949">
    <property type="entry name" value="CobQ_GATase1"/>
</dbReference>
<organism evidence="7 8">
    <name type="scientific">Marinithermofilum abyssi</name>
    <dbReference type="NCBI Taxonomy" id="1571185"/>
    <lineage>
        <taxon>Bacteria</taxon>
        <taxon>Bacillati</taxon>
        <taxon>Bacillota</taxon>
        <taxon>Bacilli</taxon>
        <taxon>Bacillales</taxon>
        <taxon>Thermoactinomycetaceae</taxon>
        <taxon>Marinithermofilum</taxon>
    </lineage>
</organism>
<keyword evidence="8" id="KW-1185">Reference proteome</keyword>
<dbReference type="InterPro" id="IPR011698">
    <property type="entry name" value="GATase_3"/>
</dbReference>
<dbReference type="Gene3D" id="3.40.50.300">
    <property type="entry name" value="P-loop containing nucleotide triphosphate hydrolases"/>
    <property type="match status" value="1"/>
</dbReference>
<dbReference type="InterPro" id="IPR027417">
    <property type="entry name" value="P-loop_NTPase"/>
</dbReference>
<dbReference type="PROSITE" id="PS51274">
    <property type="entry name" value="GATASE_COBBQ"/>
    <property type="match status" value="1"/>
</dbReference>
<accession>A0A8J2VI45</accession>
<feature type="active site" description="Nucleophile" evidence="4">
    <location>
        <position position="335"/>
    </location>
</feature>
<evidence type="ECO:0000256" key="4">
    <source>
        <dbReference type="HAMAP-Rule" id="MF_00028"/>
    </source>
</evidence>
<dbReference type="HAMAP" id="MF_00028">
    <property type="entry name" value="CobQ"/>
    <property type="match status" value="1"/>
</dbReference>
<sequence>MKKRIMIQGTGSDVGKSVLAAALCRIFKQDGYRVVPFKSQNMALNSYVTPDGKEIGRAQGVQAEACGVDATADMNPILIKPSGSMRSQIVVRGKPLASMEAKSYQHFADQAWEIVKESYRRLEERADLVVIEGAGSPAEINLRKREIVNMRVACWLQAPVLLVADIDRGGVFAQVVGTLELLEPKERDLVAGIVINKFRGDPSLLESGLRWLEERTGKPVLGLIPHLPGLDLEAEDSMALDTRVRPVTAGREDQLRLAVLRHPHISNFSDFDALENEPDVSLYYVQDAESLGNPDAIILPGSKNVPEDWLHWVRTGLAHRIRERAKQGTAIVGICGGYQMAGEEMADPHGVESHHPRVKGLGLFPLQTTFLSEKRTLRVEGIVTAGDDVWPALAGIGVKGYEIHMGITTRVPGGQPGRPLFRLAADGEDPREEGWLSPDGRHWGTYLHGVFDNDRFRREWLNVLRAEKGWPPLKLTFRYEEKREEAFERLAAHVRQHLDLKRLKRVLGWEEDEKITKGR</sequence>
<dbReference type="AlphaFoldDB" id="A0A8J2VI45"/>
<dbReference type="PANTHER" id="PTHR21343:SF1">
    <property type="entry name" value="COBYRIC ACID SYNTHASE"/>
    <property type="match status" value="1"/>
</dbReference>
<dbReference type="GO" id="GO:0003824">
    <property type="term" value="F:catalytic activity"/>
    <property type="evidence" value="ECO:0007669"/>
    <property type="project" value="InterPro"/>
</dbReference>
<gene>
    <name evidence="4 7" type="primary">cobQ</name>
    <name evidence="7" type="ORF">GCM10011571_13280</name>
</gene>
<dbReference type="PANTHER" id="PTHR21343">
    <property type="entry name" value="DETHIOBIOTIN SYNTHETASE"/>
    <property type="match status" value="1"/>
</dbReference>